<sequence>MVWVIDALGTIAFLTELIILLVGGRSATIEIVRVVLALIFELVFVWLATQLYQATTTRDQRACRSWLMWTGGLVILLICGMIAYTSIQGFATDFIVILLIIAFKFYESLVVNAYRQQVMREGGATGEQGANAAVPT</sequence>
<reference evidence="2 3" key="1">
    <citation type="journal article" date="2016" name="Genome Biol. Evol.">
        <title>Gene Family Evolution Reflects Adaptation to Soil Environmental Stressors in the Genome of the Collembolan Orchesella cincta.</title>
        <authorList>
            <person name="Faddeeva-Vakhrusheva A."/>
            <person name="Derks M.F."/>
            <person name="Anvar S.Y."/>
            <person name="Agamennone V."/>
            <person name="Suring W."/>
            <person name="Smit S."/>
            <person name="van Straalen N.M."/>
            <person name="Roelofs D."/>
        </authorList>
    </citation>
    <scope>NUCLEOTIDE SEQUENCE [LARGE SCALE GENOMIC DNA]</scope>
    <source>
        <tissue evidence="2">Mixed pool</tissue>
    </source>
</reference>
<feature type="transmembrane region" description="Helical" evidence="1">
    <location>
        <begin position="31"/>
        <end position="54"/>
    </location>
</feature>
<keyword evidence="3" id="KW-1185">Reference proteome</keyword>
<evidence type="ECO:0000313" key="2">
    <source>
        <dbReference type="EMBL" id="ODM95158.1"/>
    </source>
</evidence>
<name>A0A1D2MQL1_ORCCI</name>
<feature type="transmembrane region" description="Helical" evidence="1">
    <location>
        <begin position="66"/>
        <end position="84"/>
    </location>
</feature>
<evidence type="ECO:0008006" key="4">
    <source>
        <dbReference type="Google" id="ProtNLM"/>
    </source>
</evidence>
<keyword evidence="1" id="KW-0812">Transmembrane</keyword>
<feature type="transmembrane region" description="Helical" evidence="1">
    <location>
        <begin position="7"/>
        <end position="25"/>
    </location>
</feature>
<accession>A0A1D2MQL1</accession>
<dbReference type="Proteomes" id="UP000094527">
    <property type="component" value="Unassembled WGS sequence"/>
</dbReference>
<proteinExistence type="predicted"/>
<gene>
    <name evidence="2" type="ORF">Ocin01_11523</name>
</gene>
<keyword evidence="1" id="KW-1133">Transmembrane helix</keyword>
<evidence type="ECO:0000313" key="3">
    <source>
        <dbReference type="Proteomes" id="UP000094527"/>
    </source>
</evidence>
<comment type="caution">
    <text evidence="2">The sequence shown here is derived from an EMBL/GenBank/DDBJ whole genome shotgun (WGS) entry which is preliminary data.</text>
</comment>
<feature type="transmembrane region" description="Helical" evidence="1">
    <location>
        <begin position="90"/>
        <end position="111"/>
    </location>
</feature>
<organism evidence="2 3">
    <name type="scientific">Orchesella cincta</name>
    <name type="common">Springtail</name>
    <name type="synonym">Podura cincta</name>
    <dbReference type="NCBI Taxonomy" id="48709"/>
    <lineage>
        <taxon>Eukaryota</taxon>
        <taxon>Metazoa</taxon>
        <taxon>Ecdysozoa</taxon>
        <taxon>Arthropoda</taxon>
        <taxon>Hexapoda</taxon>
        <taxon>Collembola</taxon>
        <taxon>Entomobryomorpha</taxon>
        <taxon>Entomobryoidea</taxon>
        <taxon>Orchesellidae</taxon>
        <taxon>Orchesellinae</taxon>
        <taxon>Orchesella</taxon>
    </lineage>
</organism>
<dbReference type="AlphaFoldDB" id="A0A1D2MQL1"/>
<evidence type="ECO:0000256" key="1">
    <source>
        <dbReference type="SAM" id="Phobius"/>
    </source>
</evidence>
<dbReference type="EMBL" id="LJIJ01000704">
    <property type="protein sequence ID" value="ODM95158.1"/>
    <property type="molecule type" value="Genomic_DNA"/>
</dbReference>
<keyword evidence="1" id="KW-0472">Membrane</keyword>
<protein>
    <recommendedName>
        <fullName evidence="4">Transmembrane protein</fullName>
    </recommendedName>
</protein>